<keyword evidence="3" id="KW-0472">Membrane</keyword>
<organism evidence="5 6">
    <name type="scientific">Streptomyces adustus</name>
    <dbReference type="NCBI Taxonomy" id="1609272"/>
    <lineage>
        <taxon>Bacteria</taxon>
        <taxon>Bacillati</taxon>
        <taxon>Actinomycetota</taxon>
        <taxon>Actinomycetes</taxon>
        <taxon>Kitasatosporales</taxon>
        <taxon>Streptomycetaceae</taxon>
        <taxon>Streptomyces</taxon>
    </lineage>
</organism>
<name>A0A5N8VND8_9ACTN</name>
<keyword evidence="3" id="KW-0812">Transmembrane</keyword>
<dbReference type="PANTHER" id="PTHR34216">
    <property type="match status" value="1"/>
</dbReference>
<sequence length="559" mass="61962">MVLKRKRRQPVDSVVHDHGFGPEPCFRIGYAETSGNDRSRGRRHGWGRGGTQWPVRILLGALTLSVVVASGAAGIERYLYLKYVAPQAPLVRAKISSADIRSWEEQGRGLPFRAPPVVLTFHDVNKNNTSPYALTPEAFDAQLTALEKAGYRTLTAKQFNHYMNGGAIPRRSVLITFDDGTGGLWKYADRILAKHRMHGTIFAITGSMDKHRPYYLTWREIERMYKSGRWDFQSHTRAMHGREPVDAVGTEGAALANRLWLPAEHRRETEAEYQARVRHDLQGSIDDIVNHGMPAPRMFAVPFSAGPDQENIGSQDIQELKALQGQRLLNGFFPLVMTDHSSIPLTASRRAAAAGTVQRVEVFAKTTPDEMLSNVARMVQVAPDMDRPLYDVENWEGRQSHTGFDVFLGEPAPPGAPRYAKADYRPKSSVDWTDYRTTAIIGRLGNGTNQAALGVRTNSVEPVTVVVTQNRAVLLVDGYEVASRALDKASEHTVTIEVRRQATAVVIDGRVKMNHTSDREAATLSGGITIRSGINHEGDQWPAFQALTISPRDATKNLG</sequence>
<dbReference type="GO" id="GO:0005975">
    <property type="term" value="P:carbohydrate metabolic process"/>
    <property type="evidence" value="ECO:0007669"/>
    <property type="project" value="InterPro"/>
</dbReference>
<dbReference type="Proteomes" id="UP000325849">
    <property type="component" value="Unassembled WGS sequence"/>
</dbReference>
<protein>
    <submittedName>
        <fullName evidence="5">Polysaccharide deacetylase family protein</fullName>
    </submittedName>
</protein>
<dbReference type="Pfam" id="PF01522">
    <property type="entry name" value="Polysacc_deac_1"/>
    <property type="match status" value="1"/>
</dbReference>
<feature type="transmembrane region" description="Helical" evidence="3">
    <location>
        <begin position="53"/>
        <end position="75"/>
    </location>
</feature>
<dbReference type="AlphaFoldDB" id="A0A5N8VND8"/>
<comment type="caution">
    <text evidence="5">The sequence shown here is derived from an EMBL/GenBank/DDBJ whole genome shotgun (WGS) entry which is preliminary data.</text>
</comment>
<keyword evidence="3" id="KW-1133">Transmembrane helix</keyword>
<feature type="domain" description="NodB homology" evidence="4">
    <location>
        <begin position="169"/>
        <end position="307"/>
    </location>
</feature>
<dbReference type="InterPro" id="IPR051398">
    <property type="entry name" value="Polysacch_Deacetylase"/>
</dbReference>
<gene>
    <name evidence="5" type="ORF">FNH09_37800</name>
</gene>
<evidence type="ECO:0000313" key="6">
    <source>
        <dbReference type="Proteomes" id="UP000325849"/>
    </source>
</evidence>
<dbReference type="GO" id="GO:0016810">
    <property type="term" value="F:hydrolase activity, acting on carbon-nitrogen (but not peptide) bonds"/>
    <property type="evidence" value="ECO:0007669"/>
    <property type="project" value="InterPro"/>
</dbReference>
<dbReference type="RefSeq" id="WP_152894397.1">
    <property type="nucleotide sequence ID" value="NZ_VJZD01000248.1"/>
</dbReference>
<dbReference type="InterPro" id="IPR002509">
    <property type="entry name" value="NODB_dom"/>
</dbReference>
<dbReference type="Gene3D" id="3.20.20.370">
    <property type="entry name" value="Glycoside hydrolase/deacetylase"/>
    <property type="match status" value="1"/>
</dbReference>
<keyword evidence="2" id="KW-0732">Signal</keyword>
<keyword evidence="6" id="KW-1185">Reference proteome</keyword>
<proteinExistence type="predicted"/>
<dbReference type="SUPFAM" id="SSF88713">
    <property type="entry name" value="Glycoside hydrolase/deacetylase"/>
    <property type="match status" value="1"/>
</dbReference>
<dbReference type="PANTHER" id="PTHR34216:SF3">
    <property type="entry name" value="POLY-BETA-1,6-N-ACETYL-D-GLUCOSAMINE N-DEACETYLASE"/>
    <property type="match status" value="1"/>
</dbReference>
<evidence type="ECO:0000259" key="4">
    <source>
        <dbReference type="Pfam" id="PF01522"/>
    </source>
</evidence>
<dbReference type="InterPro" id="IPR011330">
    <property type="entry name" value="Glyco_hydro/deAcase_b/a-brl"/>
</dbReference>
<evidence type="ECO:0000256" key="2">
    <source>
        <dbReference type="ARBA" id="ARBA00022729"/>
    </source>
</evidence>
<evidence type="ECO:0000256" key="3">
    <source>
        <dbReference type="SAM" id="Phobius"/>
    </source>
</evidence>
<evidence type="ECO:0000256" key="1">
    <source>
        <dbReference type="ARBA" id="ARBA00004613"/>
    </source>
</evidence>
<dbReference type="GO" id="GO:0005576">
    <property type="term" value="C:extracellular region"/>
    <property type="evidence" value="ECO:0007669"/>
    <property type="project" value="UniProtKB-SubCell"/>
</dbReference>
<evidence type="ECO:0000313" key="5">
    <source>
        <dbReference type="EMBL" id="MPY36770.1"/>
    </source>
</evidence>
<reference evidence="5 6" key="1">
    <citation type="submission" date="2019-07" db="EMBL/GenBank/DDBJ databases">
        <title>New species of Amycolatopsis and Streptomyces.</title>
        <authorList>
            <person name="Duangmal K."/>
            <person name="Teo W.F.A."/>
            <person name="Lipun K."/>
        </authorList>
    </citation>
    <scope>NUCLEOTIDE SEQUENCE [LARGE SCALE GENOMIC DNA]</scope>
    <source>
        <strain evidence="5 6">NBRC 109810</strain>
    </source>
</reference>
<comment type="subcellular location">
    <subcellularLocation>
        <location evidence="1">Secreted</location>
    </subcellularLocation>
</comment>
<dbReference type="EMBL" id="VJZD01000248">
    <property type="protein sequence ID" value="MPY36770.1"/>
    <property type="molecule type" value="Genomic_DNA"/>
</dbReference>
<dbReference type="OrthoDB" id="3455067at2"/>
<accession>A0A5N8VND8</accession>